<dbReference type="Gene3D" id="3.30.700.10">
    <property type="entry name" value="Glycoprotein, Type 4 Pilin"/>
    <property type="match status" value="1"/>
</dbReference>
<protein>
    <recommendedName>
        <fullName evidence="3">Type II secretion system core protein G</fullName>
    </recommendedName>
</protein>
<comment type="subcellular location">
    <subcellularLocation>
        <location evidence="1">Cell inner membrane</location>
        <topology evidence="1">Single-pass membrane protein</topology>
    </subcellularLocation>
</comment>
<dbReference type="PRINTS" id="PR00813">
    <property type="entry name" value="BCTERIALGSPG"/>
</dbReference>
<evidence type="ECO:0000256" key="1">
    <source>
        <dbReference type="ARBA" id="ARBA00004377"/>
    </source>
</evidence>
<dbReference type="NCBIfam" id="TIGR02532">
    <property type="entry name" value="IV_pilin_GFxxxE"/>
    <property type="match status" value="1"/>
</dbReference>
<dbReference type="GO" id="GO:0015628">
    <property type="term" value="P:protein secretion by the type II secretion system"/>
    <property type="evidence" value="ECO:0007669"/>
    <property type="project" value="InterPro"/>
</dbReference>
<evidence type="ECO:0000313" key="13">
    <source>
        <dbReference type="EMBL" id="KKN66822.1"/>
    </source>
</evidence>
<dbReference type="InterPro" id="IPR000983">
    <property type="entry name" value="Bac_GSPG_pilin"/>
</dbReference>
<dbReference type="PANTHER" id="PTHR30093">
    <property type="entry name" value="GENERAL SECRETION PATHWAY PROTEIN G"/>
    <property type="match status" value="1"/>
</dbReference>
<dbReference type="InterPro" id="IPR045584">
    <property type="entry name" value="Pilin-like"/>
</dbReference>
<evidence type="ECO:0000256" key="4">
    <source>
        <dbReference type="ARBA" id="ARBA00022475"/>
    </source>
</evidence>
<organism evidence="13">
    <name type="scientific">marine sediment metagenome</name>
    <dbReference type="NCBI Taxonomy" id="412755"/>
    <lineage>
        <taxon>unclassified sequences</taxon>
        <taxon>metagenomes</taxon>
        <taxon>ecological metagenomes</taxon>
    </lineage>
</organism>
<evidence type="ECO:0000256" key="2">
    <source>
        <dbReference type="ARBA" id="ARBA00009984"/>
    </source>
</evidence>
<evidence type="ECO:0000256" key="7">
    <source>
        <dbReference type="ARBA" id="ARBA00022692"/>
    </source>
</evidence>
<dbReference type="EMBL" id="LAZR01000489">
    <property type="protein sequence ID" value="KKN66822.1"/>
    <property type="molecule type" value="Genomic_DNA"/>
</dbReference>
<dbReference type="PROSITE" id="PS00409">
    <property type="entry name" value="PROKAR_NTER_METHYL"/>
    <property type="match status" value="1"/>
</dbReference>
<evidence type="ECO:0000256" key="11">
    <source>
        <dbReference type="SAM" id="Phobius"/>
    </source>
</evidence>
<comment type="similarity">
    <text evidence="2">Belongs to the GSP G family.</text>
</comment>
<keyword evidence="7 11" id="KW-0812">Transmembrane</keyword>
<evidence type="ECO:0000259" key="12">
    <source>
        <dbReference type="Pfam" id="PF08334"/>
    </source>
</evidence>
<dbReference type="GO" id="GO:0015627">
    <property type="term" value="C:type II protein secretion system complex"/>
    <property type="evidence" value="ECO:0007669"/>
    <property type="project" value="InterPro"/>
</dbReference>
<dbReference type="InterPro" id="IPR010054">
    <property type="entry name" value="Type2_sec_GspG"/>
</dbReference>
<feature type="compositionally biased region" description="Acidic residues" evidence="10">
    <location>
        <begin position="143"/>
        <end position="153"/>
    </location>
</feature>
<comment type="caution">
    <text evidence="13">The sequence shown here is derived from an EMBL/GenBank/DDBJ whole genome shotgun (WGS) entry which is preliminary data.</text>
</comment>
<keyword evidence="8 11" id="KW-1133">Transmembrane helix</keyword>
<keyword evidence="9 11" id="KW-0472">Membrane</keyword>
<dbReference type="InterPro" id="IPR012902">
    <property type="entry name" value="N_methyl_site"/>
</dbReference>
<proteinExistence type="inferred from homology"/>
<name>A0A0F9SW41_9ZZZZ</name>
<dbReference type="Pfam" id="PF08334">
    <property type="entry name" value="T2SSG"/>
    <property type="match status" value="1"/>
</dbReference>
<keyword evidence="5" id="KW-0488">Methylation</keyword>
<gene>
    <name evidence="13" type="ORF">LCGC14_0467620</name>
</gene>
<dbReference type="SUPFAM" id="SSF54523">
    <property type="entry name" value="Pili subunits"/>
    <property type="match status" value="1"/>
</dbReference>
<evidence type="ECO:0000256" key="9">
    <source>
        <dbReference type="ARBA" id="ARBA00023136"/>
    </source>
</evidence>
<reference evidence="13" key="1">
    <citation type="journal article" date="2015" name="Nature">
        <title>Complex archaea that bridge the gap between prokaryotes and eukaryotes.</title>
        <authorList>
            <person name="Spang A."/>
            <person name="Saw J.H."/>
            <person name="Jorgensen S.L."/>
            <person name="Zaremba-Niedzwiedzka K."/>
            <person name="Martijn J."/>
            <person name="Lind A.E."/>
            <person name="van Eijk R."/>
            <person name="Schleper C."/>
            <person name="Guy L."/>
            <person name="Ettema T.J."/>
        </authorList>
    </citation>
    <scope>NUCLEOTIDE SEQUENCE</scope>
</reference>
<feature type="domain" description="Type II secretion system protein GspG C-terminal" evidence="12">
    <location>
        <begin position="46"/>
        <end position="150"/>
    </location>
</feature>
<dbReference type="AlphaFoldDB" id="A0A0F9SW41"/>
<feature type="transmembrane region" description="Helical" evidence="11">
    <location>
        <begin position="20"/>
        <end position="43"/>
    </location>
</feature>
<sequence length="153" mass="16745">MNGTMIKQLVGRRYRPGRVVGGFTLIELLLVLVILAALAAVVVPKFTKRSEQAKVTAALAEVANIEVALDAFEMDCGRYPTTAEGLGALVQQPTDTDGWMGPYIKRGVPTDPWKNAYVYRQPGQHNTNGYDLHSVGPDKESGTDDDIDNWSPR</sequence>
<keyword evidence="4" id="KW-1003">Cell membrane</keyword>
<accession>A0A0F9SW41</accession>
<keyword evidence="6" id="KW-0997">Cell inner membrane</keyword>
<dbReference type="NCBIfam" id="TIGR01710">
    <property type="entry name" value="typeII_sec_gspG"/>
    <property type="match status" value="1"/>
</dbReference>
<dbReference type="InterPro" id="IPR013545">
    <property type="entry name" value="T2SS_protein-GspG_C"/>
</dbReference>
<evidence type="ECO:0000256" key="10">
    <source>
        <dbReference type="SAM" id="MobiDB-lite"/>
    </source>
</evidence>
<evidence type="ECO:0000256" key="3">
    <source>
        <dbReference type="ARBA" id="ARBA00020042"/>
    </source>
</evidence>
<evidence type="ECO:0000256" key="6">
    <source>
        <dbReference type="ARBA" id="ARBA00022519"/>
    </source>
</evidence>
<dbReference type="GO" id="GO:0005886">
    <property type="term" value="C:plasma membrane"/>
    <property type="evidence" value="ECO:0007669"/>
    <property type="project" value="UniProtKB-SubCell"/>
</dbReference>
<dbReference type="Pfam" id="PF07963">
    <property type="entry name" value="N_methyl"/>
    <property type="match status" value="1"/>
</dbReference>
<dbReference type="PANTHER" id="PTHR30093:SF44">
    <property type="entry name" value="TYPE II SECRETION SYSTEM CORE PROTEIN G"/>
    <property type="match status" value="1"/>
</dbReference>
<feature type="region of interest" description="Disordered" evidence="10">
    <location>
        <begin position="127"/>
        <end position="153"/>
    </location>
</feature>
<evidence type="ECO:0000256" key="8">
    <source>
        <dbReference type="ARBA" id="ARBA00022989"/>
    </source>
</evidence>
<evidence type="ECO:0000256" key="5">
    <source>
        <dbReference type="ARBA" id="ARBA00022481"/>
    </source>
</evidence>